<dbReference type="Gene3D" id="1.10.10.10">
    <property type="entry name" value="Winged helix-like DNA-binding domain superfamily/Winged helix DNA-binding domain"/>
    <property type="match status" value="1"/>
</dbReference>
<evidence type="ECO:0000256" key="1">
    <source>
        <dbReference type="SAM" id="MobiDB-lite"/>
    </source>
</evidence>
<name>A0A8J7WK60_9RHOB</name>
<proteinExistence type="predicted"/>
<feature type="region of interest" description="Disordered" evidence="1">
    <location>
        <begin position="196"/>
        <end position="240"/>
    </location>
</feature>
<organism evidence="4 5">
    <name type="scientific">Thetidibacter halocola</name>
    <dbReference type="NCBI Taxonomy" id="2827239"/>
    <lineage>
        <taxon>Bacteria</taxon>
        <taxon>Pseudomonadati</taxon>
        <taxon>Pseudomonadota</taxon>
        <taxon>Alphaproteobacteria</taxon>
        <taxon>Rhodobacterales</taxon>
        <taxon>Roseobacteraceae</taxon>
        <taxon>Thetidibacter</taxon>
    </lineage>
</organism>
<feature type="domain" description="Plasmid replication protein C N-terminal" evidence="2">
    <location>
        <begin position="1"/>
        <end position="150"/>
    </location>
</feature>
<dbReference type="InterPro" id="IPR036388">
    <property type="entry name" value="WH-like_DNA-bd_sf"/>
</dbReference>
<evidence type="ECO:0000313" key="5">
    <source>
        <dbReference type="Proteomes" id="UP000681356"/>
    </source>
</evidence>
<dbReference type="Pfam" id="PF11800">
    <property type="entry name" value="RP-C_C"/>
    <property type="match status" value="1"/>
</dbReference>
<gene>
    <name evidence="4" type="ORF">KB874_22310</name>
</gene>
<reference evidence="4" key="1">
    <citation type="submission" date="2021-04" db="EMBL/GenBank/DDBJ databases">
        <authorList>
            <person name="Yoon J."/>
        </authorList>
    </citation>
    <scope>NUCLEOTIDE SEQUENCE</scope>
    <source>
        <strain evidence="4">KMU-90</strain>
    </source>
</reference>
<dbReference type="Proteomes" id="UP000681356">
    <property type="component" value="Unassembled WGS sequence"/>
</dbReference>
<dbReference type="NCBIfam" id="NF040974">
    <property type="entry name" value="RepABC_RepC"/>
    <property type="match status" value="1"/>
</dbReference>
<dbReference type="EMBL" id="JAGTUU010000013">
    <property type="protein sequence ID" value="MBS0126818.1"/>
    <property type="molecule type" value="Genomic_DNA"/>
</dbReference>
<feature type="domain" description="Plasmid replication protein C C-terminal" evidence="3">
    <location>
        <begin position="245"/>
        <end position="342"/>
    </location>
</feature>
<dbReference type="AlphaFoldDB" id="A0A8J7WK60"/>
<dbReference type="InterPro" id="IPR021760">
    <property type="entry name" value="RepC_C"/>
</dbReference>
<dbReference type="Pfam" id="PF03428">
    <property type="entry name" value="RP-C"/>
    <property type="match status" value="1"/>
</dbReference>
<dbReference type="SUPFAM" id="SSF46785">
    <property type="entry name" value="Winged helix' DNA-binding domain"/>
    <property type="match status" value="1"/>
</dbReference>
<protein>
    <submittedName>
        <fullName evidence="4">Replication initiation protein</fullName>
    </submittedName>
</protein>
<dbReference type="PROSITE" id="PS51257">
    <property type="entry name" value="PROKAR_LIPOPROTEIN"/>
    <property type="match status" value="1"/>
</dbReference>
<comment type="caution">
    <text evidence="4">The sequence shown here is derived from an EMBL/GenBank/DDBJ whole genome shotgun (WGS) entry which is preliminary data.</text>
</comment>
<feature type="compositionally biased region" description="Low complexity" evidence="1">
    <location>
        <begin position="197"/>
        <end position="212"/>
    </location>
</feature>
<dbReference type="InterPro" id="IPR047611">
    <property type="entry name" value="RepABC_RepC"/>
</dbReference>
<evidence type="ECO:0000313" key="4">
    <source>
        <dbReference type="EMBL" id="MBS0126818.1"/>
    </source>
</evidence>
<feature type="compositionally biased region" description="Basic and acidic residues" evidence="1">
    <location>
        <begin position="215"/>
        <end position="228"/>
    </location>
</feature>
<keyword evidence="5" id="KW-1185">Reference proteome</keyword>
<evidence type="ECO:0000259" key="3">
    <source>
        <dbReference type="Pfam" id="PF11800"/>
    </source>
</evidence>
<evidence type="ECO:0000259" key="2">
    <source>
        <dbReference type="Pfam" id="PF03428"/>
    </source>
</evidence>
<accession>A0A8J7WK60</accession>
<dbReference type="InterPro" id="IPR036390">
    <property type="entry name" value="WH_DNA-bd_sf"/>
</dbReference>
<dbReference type="InterPro" id="IPR005090">
    <property type="entry name" value="RepC_N"/>
</dbReference>
<sequence length="350" mass="38542">MDKWAVLRALTTARSQFGLSDRSLAVLSALLSCLPDRPLTAGAGLIVFPSNRTLSARVHGMPESTLRRHLATLCRSGLIARHDSPNGKRYARRGTDGAISTAFGFDLTPLLARTPEILDACHAIEAANREITALRERCVLLLRDLTRQLEAHPPVPHLHDQAEDALRLARRALRRKLSAEALNALFQSLTDLSDLLTPAPETQPATPETSATGSRNERHKEHQENYHFEEEEPQKTEPVSPDIDLSDLLRKAPDIHDYAQLPIRRWNDLFETAAFVSPMIGIHPRLWAEGCGALGRCGAAVVVTCMLQTVQKIENPGGYFRSLVQMARKGRFSPEAMVQALQAPGQGKAA</sequence>